<keyword evidence="2" id="KW-1185">Reference proteome</keyword>
<dbReference type="Proteomes" id="UP000299102">
    <property type="component" value="Unassembled WGS sequence"/>
</dbReference>
<evidence type="ECO:0000313" key="2">
    <source>
        <dbReference type="Proteomes" id="UP000299102"/>
    </source>
</evidence>
<name>A0A4C1YAE0_EUMVA</name>
<gene>
    <name evidence="1" type="ORF">EVAR_41165_1</name>
</gene>
<dbReference type="EMBL" id="BGZK01001161">
    <property type="protein sequence ID" value="GBP72948.1"/>
    <property type="molecule type" value="Genomic_DNA"/>
</dbReference>
<dbReference type="AlphaFoldDB" id="A0A4C1YAE0"/>
<accession>A0A4C1YAE0</accession>
<comment type="caution">
    <text evidence="1">The sequence shown here is derived from an EMBL/GenBank/DDBJ whole genome shotgun (WGS) entry which is preliminary data.</text>
</comment>
<protein>
    <submittedName>
        <fullName evidence="1">Uncharacterized protein</fullName>
    </submittedName>
</protein>
<sequence>MRSAHIAASLVRCPYEIDIASVLNGVLPNVCQKFFAVSTERPDAVAAGRRHTTATGTSFRTRRKGFSKQHTGQSYRLQEEAIVRASDVGWEMCFEIW</sequence>
<reference evidence="1 2" key="1">
    <citation type="journal article" date="2019" name="Commun. Biol.">
        <title>The bagworm genome reveals a unique fibroin gene that provides high tensile strength.</title>
        <authorList>
            <person name="Kono N."/>
            <person name="Nakamura H."/>
            <person name="Ohtoshi R."/>
            <person name="Tomita M."/>
            <person name="Numata K."/>
            <person name="Arakawa K."/>
        </authorList>
    </citation>
    <scope>NUCLEOTIDE SEQUENCE [LARGE SCALE GENOMIC DNA]</scope>
</reference>
<proteinExistence type="predicted"/>
<organism evidence="1 2">
    <name type="scientific">Eumeta variegata</name>
    <name type="common">Bagworm moth</name>
    <name type="synonym">Eumeta japonica</name>
    <dbReference type="NCBI Taxonomy" id="151549"/>
    <lineage>
        <taxon>Eukaryota</taxon>
        <taxon>Metazoa</taxon>
        <taxon>Ecdysozoa</taxon>
        <taxon>Arthropoda</taxon>
        <taxon>Hexapoda</taxon>
        <taxon>Insecta</taxon>
        <taxon>Pterygota</taxon>
        <taxon>Neoptera</taxon>
        <taxon>Endopterygota</taxon>
        <taxon>Lepidoptera</taxon>
        <taxon>Glossata</taxon>
        <taxon>Ditrysia</taxon>
        <taxon>Tineoidea</taxon>
        <taxon>Psychidae</taxon>
        <taxon>Oiketicinae</taxon>
        <taxon>Eumeta</taxon>
    </lineage>
</organism>
<evidence type="ECO:0000313" key="1">
    <source>
        <dbReference type="EMBL" id="GBP72948.1"/>
    </source>
</evidence>